<dbReference type="RefSeq" id="WP_058470863.1">
    <property type="nucleotide sequence ID" value="NZ_CAAAIC010000003.1"/>
</dbReference>
<dbReference type="OrthoDB" id="5632996at2"/>
<dbReference type="Proteomes" id="UP000055035">
    <property type="component" value="Unassembled WGS sequence"/>
</dbReference>
<evidence type="ECO:0000313" key="2">
    <source>
        <dbReference type="Proteomes" id="UP000055035"/>
    </source>
</evidence>
<proteinExistence type="predicted"/>
<evidence type="ECO:0008006" key="3">
    <source>
        <dbReference type="Google" id="ProtNLM"/>
    </source>
</evidence>
<dbReference type="AlphaFoldDB" id="A0A0W0VBQ8"/>
<name>A0A0W0VBQ8_9GAMM</name>
<organism evidence="1 2">
    <name type="scientific">Legionella jordanis</name>
    <dbReference type="NCBI Taxonomy" id="456"/>
    <lineage>
        <taxon>Bacteria</taxon>
        <taxon>Pseudomonadati</taxon>
        <taxon>Pseudomonadota</taxon>
        <taxon>Gammaproteobacteria</taxon>
        <taxon>Legionellales</taxon>
        <taxon>Legionellaceae</taxon>
        <taxon>Legionella</taxon>
    </lineage>
</organism>
<accession>A0A0W0VBQ8</accession>
<dbReference type="PATRIC" id="fig|456.5.peg.1466"/>
<comment type="caution">
    <text evidence="1">The sequence shown here is derived from an EMBL/GenBank/DDBJ whole genome shotgun (WGS) entry which is preliminary data.</text>
</comment>
<dbReference type="EMBL" id="LNYJ01000011">
    <property type="protein sequence ID" value="KTD17065.1"/>
    <property type="molecule type" value="Genomic_DNA"/>
</dbReference>
<sequence>MKLEDLAQLRDKHLELQKTSRLLSRNRYDTKHFIYPPKSFEFSEKLGTYLNFSKEADAYEMKLQQKWEVRFQSNDPAVANKALKELMDKIKFEQKTLEESPLSLDFPLPRINSLEQFTHFIYSLYREEINFRMGIYVLHTTITKALNQLEIRQKQLADDADPALQMQLDGYFVSLNEAHEALSKRINDYPLIKITIENYITDLMRSVQSKFEKALAKLKLKIDDLSLKNSKGDENYSKVSQEGQTLYKELLARSKCFFENGSLEKINGFKQDCLAYIQAAKSELKNHRGWAEALNNFTYVLLSMLSFFIVNTVSYCATGQFRFLPKPKTDSLVKLEQFQSSVQELTPGI</sequence>
<reference evidence="1 2" key="1">
    <citation type="submission" date="2015-11" db="EMBL/GenBank/DDBJ databases">
        <title>Genomic analysis of 38 Legionella species identifies large and diverse effector repertoires.</title>
        <authorList>
            <person name="Burstein D."/>
            <person name="Amaro F."/>
            <person name="Zusman T."/>
            <person name="Lifshitz Z."/>
            <person name="Cohen O."/>
            <person name="Gilbert J.A."/>
            <person name="Pupko T."/>
            <person name="Shuman H.A."/>
            <person name="Segal G."/>
        </authorList>
    </citation>
    <scope>NUCLEOTIDE SEQUENCE [LARGE SCALE GENOMIC DNA]</scope>
    <source>
        <strain evidence="1 2">BL-540</strain>
    </source>
</reference>
<gene>
    <name evidence="1" type="ORF">Ljor_1371</name>
</gene>
<protein>
    <recommendedName>
        <fullName evidence="3">Ninein</fullName>
    </recommendedName>
</protein>
<keyword evidence="2" id="KW-1185">Reference proteome</keyword>
<evidence type="ECO:0000313" key="1">
    <source>
        <dbReference type="EMBL" id="KTD17065.1"/>
    </source>
</evidence>